<dbReference type="InterPro" id="IPR008271">
    <property type="entry name" value="Ser/Thr_kinase_AS"/>
</dbReference>
<name>A0A1Y1JKA0_PLAGO</name>
<evidence type="ECO:0000256" key="1">
    <source>
        <dbReference type="ARBA" id="ARBA00022741"/>
    </source>
</evidence>
<comment type="caution">
    <text evidence="4">The sequence shown here is derived from an EMBL/GenBank/DDBJ whole genome shotgun (WGS) entry which is preliminary data.</text>
</comment>
<dbReference type="SMART" id="SM00220">
    <property type="entry name" value="S_TKc"/>
    <property type="match status" value="1"/>
</dbReference>
<dbReference type="Gene3D" id="1.10.510.10">
    <property type="entry name" value="Transferase(Phosphotransferase) domain 1"/>
    <property type="match status" value="2"/>
</dbReference>
<keyword evidence="2" id="KW-0067">ATP-binding</keyword>
<dbReference type="SUPFAM" id="SSF56112">
    <property type="entry name" value="Protein kinase-like (PK-like)"/>
    <property type="match status" value="1"/>
</dbReference>
<evidence type="ECO:0000256" key="2">
    <source>
        <dbReference type="ARBA" id="ARBA00022840"/>
    </source>
</evidence>
<protein>
    <recommendedName>
        <fullName evidence="3">Protein kinase domain-containing protein</fullName>
    </recommendedName>
</protein>
<dbReference type="Pfam" id="PF00069">
    <property type="entry name" value="Pkinase"/>
    <property type="match status" value="2"/>
</dbReference>
<keyword evidence="1" id="KW-0547">Nucleotide-binding</keyword>
<dbReference type="RefSeq" id="XP_028545299.1">
    <property type="nucleotide sequence ID" value="XM_028689498.1"/>
</dbReference>
<dbReference type="PANTHER" id="PTHR24346:SF30">
    <property type="entry name" value="MATERNAL EMBRYONIC LEUCINE ZIPPER KINASE"/>
    <property type="match status" value="1"/>
</dbReference>
<evidence type="ECO:0000313" key="4">
    <source>
        <dbReference type="EMBL" id="GAW82710.1"/>
    </source>
</evidence>
<organism evidence="4 5">
    <name type="scientific">Plasmodium gonderi</name>
    <dbReference type="NCBI Taxonomy" id="77519"/>
    <lineage>
        <taxon>Eukaryota</taxon>
        <taxon>Sar</taxon>
        <taxon>Alveolata</taxon>
        <taxon>Apicomplexa</taxon>
        <taxon>Aconoidasida</taxon>
        <taxon>Haemosporida</taxon>
        <taxon>Plasmodiidae</taxon>
        <taxon>Plasmodium</taxon>
        <taxon>Plasmodium (Plasmodium)</taxon>
    </lineage>
</organism>
<gene>
    <name evidence="4" type="ORF">PGO_127080</name>
</gene>
<dbReference type="PANTHER" id="PTHR24346">
    <property type="entry name" value="MAP/MICROTUBULE AFFINITY-REGULATING KINASE"/>
    <property type="match status" value="1"/>
</dbReference>
<dbReference type="InterPro" id="IPR011009">
    <property type="entry name" value="Kinase-like_dom_sf"/>
</dbReference>
<dbReference type="GO" id="GO:0004674">
    <property type="term" value="F:protein serine/threonine kinase activity"/>
    <property type="evidence" value="ECO:0007669"/>
    <property type="project" value="TreeGrafter"/>
</dbReference>
<dbReference type="PROSITE" id="PS00108">
    <property type="entry name" value="PROTEIN_KINASE_ST"/>
    <property type="match status" value="1"/>
</dbReference>
<dbReference type="Proteomes" id="UP000195521">
    <property type="component" value="Unassembled WGS sequence"/>
</dbReference>
<feature type="domain" description="Protein kinase" evidence="3">
    <location>
        <begin position="124"/>
        <end position="732"/>
    </location>
</feature>
<evidence type="ECO:0000313" key="5">
    <source>
        <dbReference type="Proteomes" id="UP000195521"/>
    </source>
</evidence>
<dbReference type="OMA" id="LLKCIYQ"/>
<dbReference type="InterPro" id="IPR000719">
    <property type="entry name" value="Prot_kinase_dom"/>
</dbReference>
<dbReference type="GeneID" id="39749448"/>
<dbReference type="GO" id="GO:0005737">
    <property type="term" value="C:cytoplasm"/>
    <property type="evidence" value="ECO:0007669"/>
    <property type="project" value="TreeGrafter"/>
</dbReference>
<keyword evidence="5" id="KW-1185">Reference proteome</keyword>
<dbReference type="OrthoDB" id="68483at2759"/>
<evidence type="ECO:0000259" key="3">
    <source>
        <dbReference type="PROSITE" id="PS50011"/>
    </source>
</evidence>
<reference evidence="5" key="1">
    <citation type="submission" date="2017-04" db="EMBL/GenBank/DDBJ databases">
        <title>Plasmodium gonderi genome.</title>
        <authorList>
            <person name="Arisue N."/>
            <person name="Honma H."/>
            <person name="Kawai S."/>
            <person name="Tougan T."/>
            <person name="Tanabe K."/>
            <person name="Horii T."/>
        </authorList>
    </citation>
    <scope>NUCLEOTIDE SEQUENCE [LARGE SCALE GENOMIC DNA]</scope>
    <source>
        <strain evidence="5">ATCC 30045</strain>
    </source>
</reference>
<dbReference type="GO" id="GO:0005524">
    <property type="term" value="F:ATP binding"/>
    <property type="evidence" value="ECO:0007669"/>
    <property type="project" value="UniProtKB-KW"/>
</dbReference>
<dbReference type="AlphaFoldDB" id="A0A1Y1JKA0"/>
<sequence length="741" mass="88532">MHFLNYPFDKRKTKLVFRSKIEEKLNEYKNNGTIITLDTKCELGACQIKLSSEFINSCSEQLLIDILKIKKKLKVSYGVKYSIIYSILLKGDKKKSMRHYKNINPKKNVYKIVRKNTLYFLNQYLILKCIYRGIHVNIYKCKNVLDNKKFCLKVFHLMICLKENCPYYVNGEVYLTNYLYKILNEIFFLNYLDNQSIIQIEKVYFDQKKKMLFTLLPYVTYQSMYYKKRHRIYSAFNKKVQKLDNKYVETHLYSEKFLKLLFLNIYNTLNYLLKKSVTYLDLKPDNILLTSRHKEQISSYLIPVKKKKQSKASASGNCVELPKVQISIQKKLNELLQKKRKREQNTDLHDKEQYNKKIFLRQKENKKTDKSTKNRGKKPYSYCHYKKLTPNIVKNKKIKYIYNMNLSKCFEYDKNVKKIFFEKNKLSDIFFSSKDAVVYVQTFIKREKAKSVPLCYDQKKNPAHKKKETKITSNNTNKLLINNFQINKIKNLSTFKHNSKNSINFLKFYWLYFNEENSGKWSGALLPYLDIYFVHKYFCKTMCTIFHSLNLNTDQNNITNSTSQVLKEQLNSDNIYDENILKNETPKKNKLCTQEKQGLSFLENEESLHNIIKLIDFDACTLILKNFNIYTPTTDIFNSFEGLLNQSNEDIHHLSKKLSYNFGSVLYTFVFGKTPFHGKNIFKIYSNMKRNKLIFPKYRRIDKNLRHLLKKLLKNNPNKRMQFKKIKRHTWFSKVESTVIS</sequence>
<accession>A0A1Y1JKA0</accession>
<proteinExistence type="predicted"/>
<dbReference type="EMBL" id="BDQF01000013">
    <property type="protein sequence ID" value="GAW82710.1"/>
    <property type="molecule type" value="Genomic_DNA"/>
</dbReference>
<dbReference type="PROSITE" id="PS50011">
    <property type="entry name" value="PROTEIN_KINASE_DOM"/>
    <property type="match status" value="1"/>
</dbReference>
<dbReference type="GO" id="GO:0035556">
    <property type="term" value="P:intracellular signal transduction"/>
    <property type="evidence" value="ECO:0007669"/>
    <property type="project" value="TreeGrafter"/>
</dbReference>